<proteinExistence type="predicted"/>
<sequence length="84" mass="9889">MKIAYRLGNMGWAEDRVTTLDDLFTLANWPRAVFIARNQQDYDTLCGYELVYGVKLPLRREPFNADLFNIDEVFLWVDFPNNPD</sequence>
<dbReference type="EMBL" id="MK863032">
    <property type="protein sequence ID" value="QEM41095.1"/>
    <property type="molecule type" value="Genomic_DNA"/>
</dbReference>
<protein>
    <submittedName>
        <fullName evidence="1">Uncharacterized protein</fullName>
    </submittedName>
</protein>
<dbReference type="Proteomes" id="UP000322075">
    <property type="component" value="Segment"/>
</dbReference>
<accession>A0A5C1K5R1</accession>
<organism evidence="1 2">
    <name type="scientific">Pseudomonas phage Zuri</name>
    <dbReference type="NCBI Taxonomy" id="2604899"/>
    <lineage>
        <taxon>Viruses</taxon>
        <taxon>Duplodnaviria</taxon>
        <taxon>Heunggongvirae</taxon>
        <taxon>Uroviricota</taxon>
        <taxon>Caudoviricetes</taxon>
        <taxon>Schitoviridae</taxon>
        <taxon>Zurivirus</taxon>
        <taxon>Zurivirus zuri</taxon>
    </lineage>
</organism>
<reference evidence="1" key="1">
    <citation type="submission" date="2019-04" db="EMBL/GenBank/DDBJ databases">
        <authorList>
            <person name="Assadpour T."/>
            <person name="Ahmed J."/>
            <person name="Anderson S."/>
            <person name="Espinosa K."/>
            <person name="Gadsden T."/>
            <person name="Graham A."/>
            <person name="Hajjar W."/>
            <person name="Howard T."/>
            <person name="Lacafta O."/>
            <person name="Matney K."/>
            <person name="Matsen K."/>
            <person name="Osu J."/>
            <person name="Rupe E."/>
            <person name="Sang H."/>
            <person name="Wadi S."/>
            <person name="McNeal J."/>
            <person name="Temple L."/>
        </authorList>
    </citation>
    <scope>NUCLEOTIDE SEQUENCE [LARGE SCALE GENOMIC DNA]</scope>
</reference>
<name>A0A5C1K5R1_9CAUD</name>
<evidence type="ECO:0000313" key="2">
    <source>
        <dbReference type="Proteomes" id="UP000322075"/>
    </source>
</evidence>
<gene>
    <name evidence="1" type="ORF">Zuri_101</name>
</gene>
<evidence type="ECO:0000313" key="1">
    <source>
        <dbReference type="EMBL" id="QEM41095.1"/>
    </source>
</evidence>
<keyword evidence="2" id="KW-1185">Reference proteome</keyword>